<name>A0AAD3CME9_9STRA</name>
<comment type="caution">
    <text evidence="2">The sequence shown here is derived from an EMBL/GenBank/DDBJ whole genome shotgun (WGS) entry which is preliminary data.</text>
</comment>
<feature type="region of interest" description="Disordered" evidence="1">
    <location>
        <begin position="208"/>
        <end position="237"/>
    </location>
</feature>
<gene>
    <name evidence="2" type="ORF">CTEN210_05147</name>
</gene>
<proteinExistence type="predicted"/>
<dbReference type="EMBL" id="BLLK01000029">
    <property type="protein sequence ID" value="GFH48671.1"/>
    <property type="molecule type" value="Genomic_DNA"/>
</dbReference>
<feature type="compositionally biased region" description="Polar residues" evidence="1">
    <location>
        <begin position="266"/>
        <end position="279"/>
    </location>
</feature>
<evidence type="ECO:0000313" key="3">
    <source>
        <dbReference type="Proteomes" id="UP001054902"/>
    </source>
</evidence>
<accession>A0AAD3CME9</accession>
<feature type="compositionally biased region" description="Basic and acidic residues" evidence="1">
    <location>
        <begin position="353"/>
        <end position="364"/>
    </location>
</feature>
<keyword evidence="3" id="KW-1185">Reference proteome</keyword>
<feature type="compositionally biased region" description="Low complexity" evidence="1">
    <location>
        <begin position="739"/>
        <end position="749"/>
    </location>
</feature>
<evidence type="ECO:0000313" key="2">
    <source>
        <dbReference type="EMBL" id="GFH48671.1"/>
    </source>
</evidence>
<evidence type="ECO:0000256" key="1">
    <source>
        <dbReference type="SAM" id="MobiDB-lite"/>
    </source>
</evidence>
<sequence>MTKKETVKVGTTNDQDAGAAGGAHTTRRSNRNQIIVSKSVNQIGILSSNNGDHSKDIEDYPIIENAIVEVLPRTWPGSNKEGGVAQVVKCYFTPSEVEIEGVSNGQSQETFQKQRLSHVDVKYMARRGREKMVPIEYCQAAPQYDDSYRRQKASKEIALNGTNSDQGIGRTLRDRSAMKGRCSNCGSLRSDCNSCDWREETRLISFTSKRSQRKSKESDSDSEGDSSYNSSEYKALSLRERRQQNILSSSEESDVGDSDNEVLANLKQNSPKYTTQSFLQKRRKYRKPRYSQSNPKFEERMRFLDDLLKKKSEVPSKKTRNMNYQKSVLEDLALLRSQSENEVNSQHSKRKHLDKDSAELVQSDKRRKRINTSSSSFSEQIDFEVEEENELVDDNKVSKPCESPISESRVVAKFVDGADIGENEVEEDEDELTNVNKTPTKIYTVSHEIGDRRDEIKGYYEESPSRNTFIQPEGKEAAENLPSDMADKTKGIAFCNLPNFFEEIVEKLLSILIPQYDKRITNYENKVRSITSERDDTSIDLAVLTERDCLALSKEMKIVLVRDGIDQCTRALGRYEEKRLFRQHRGELSRRLWEERVENLGFRLDDINQKVENMLRRVSSIASDCYIYQDCVNMNDNDGNSVDGINSDNNNDFSDSIESSVPAKIGDMNEEINDSYENNTESNHSTYVEDDLDPNLYVTAVRRSDKKRSKSFSNEARTEVDPHPYASRIRSSKNRNRLNTSSENRSNRMSNRKYTRQQRDKVTRNTESGRIFENGDQTNSINKRQEESYGVRSKNRQSMQKRKYLTDLGLEESTKRRRRRNNQNYQKGFSVSRRKKNRKTVGVLSANDSKHTNDVSTSRHRQSSLRDIPNDAEIAHDFPSHDDIALESEDEDVWTTLIERTQNPMQQEDTSMRNASGDDIISLFRHCDQLSDEYPNSMAKEIMDSIICIFDKVIPPESQHTASLQVHTAILNSLRKTKFNCLQEMIAMKYEHTSICISLLRFIFSLKQRKIHSHLKVADGVIFNVFCKDDFPNLICLQMIDVMYAHLFPEAWGQPRKMSRVENKEICSLRDEFGKTSHLLETYSTMMVKFPCQKWLPSTLSNASNKSWYVSSIKQGSMDTVLRGEAFKVCPNSESRLVLLKPKFSRREIEIIWNHMAWFSVYFTGDCKSSIRWKLLNSQFLLTAGSIGKVGGSKKSTVTFASDTQLKCCAEEIGKIRLLLKSGSMDPVPNDDSLFFKLLMGLIQLYSRNIEKLDTNSSMKVDSKHACSIWLDSDLIARFNLDNSFSLLHQRMMDELHELPDERGSRFSLIPSMFLSSILLLLKEYVSRVSTKKARLTRLYSSLISLIGKVLDEAQKSTTNINEKGEKNGLSDTNINDAFAGAFSMTPLSNRLVVAAESLAEASALILVSSLDEVLDFGINLDPNLPLKLSNDFVEKLWKIFGDSNLNEIHKSLMDTRKLSDKTTTGNTNCYSSRIRKCMKVYCTLILTYIGVEGGALCTSESMRFSFVCIGSCVVALCNSIAEVTFPAIPTDKRREINALSCGLFWMCSILEGISFTLSKNENAVQRTIANIGESFVAIALTVADRCLLVIPSSLGDQAELNMCYELTLTLIRNAVNIYNLSHKLLSSKTTHMSSPLVPEDTRATSIDDDDIFDEIDESALLSLDLDEITSKTSTVPVQNLDKSTSIYMIEKIWKVLGDSLLMAKPSPQNRYRINKNMSGTNVTNFNSAGRTICSSNSTRICEVLASLSIALDNRLAMIENIFLTLQSDRTASSQSCAFDEADNVFLSNLRQVLCCEICRIAQNSEIYMKSLSTHIVEGVFFRTLVYALINATTLEYYPPSNTSYQVMSCDILKSEIDNELTKVSKKLRKVQEKELMKTSPDVEGISVSKTNVKKSAEGRKMLSSLWVFCQNLGNMMIFSSVQTQGEDKKDLLLSVGKILASRGNDSNNPNFAEKYPKCSRERECLKRVTILQQLINIFVPSLSRDACVIKNNFLLSTVPNSLFQLQSIVKGIIYYDRNPSPETNIQKAKSMLFFALYSKFMLSNIMWVYSADLVSSEKTFSSFLHRFVTKPTLGGKGISFDIQLLTSLQELSKGQSQIIFENGCPSPISSSPSVVKDLLFAGITQHFRELIFYCENDANFHANFHNVLNLCSNASPSLLRQVFFLPQILPCSRKPNDFHRNNLSFEDSILEISKERLKYSDNLDTLRRFQHFVMEKFLPRMITLKTITREKRLSALHILRQIITKKESNIRFQMPNDALRVAVENITRECDFLAFTSVDSIIIAIAKCIDQMIISGKLDTSTISLCYMDLYSILLLHTDTTKNRTVLDYIKNNKIGSLSLHCIEIMQLLTYCFLNLPQEPTLLKSYRDMEFVDHQCAYQPQISRINELLSLVDKEGVQDINTENVYSANPVATNNFDYESIQFETSEELIYTLTKFQQLSVVNQETSN</sequence>
<organism evidence="2 3">
    <name type="scientific">Chaetoceros tenuissimus</name>
    <dbReference type="NCBI Taxonomy" id="426638"/>
    <lineage>
        <taxon>Eukaryota</taxon>
        <taxon>Sar</taxon>
        <taxon>Stramenopiles</taxon>
        <taxon>Ochrophyta</taxon>
        <taxon>Bacillariophyta</taxon>
        <taxon>Coscinodiscophyceae</taxon>
        <taxon>Chaetocerotophycidae</taxon>
        <taxon>Chaetocerotales</taxon>
        <taxon>Chaetocerotaceae</taxon>
        <taxon>Chaetoceros</taxon>
    </lineage>
</organism>
<feature type="region of interest" description="Disordered" evidence="1">
    <location>
        <begin position="339"/>
        <end position="377"/>
    </location>
</feature>
<protein>
    <submittedName>
        <fullName evidence="2">Uncharacterized protein</fullName>
    </submittedName>
</protein>
<feature type="compositionally biased region" description="Low complexity" evidence="1">
    <location>
        <begin position="643"/>
        <end position="660"/>
    </location>
</feature>
<feature type="region of interest" description="Disordered" evidence="1">
    <location>
        <begin position="264"/>
        <end position="296"/>
    </location>
</feature>
<feature type="compositionally biased region" description="Basic residues" evidence="1">
    <location>
        <begin position="280"/>
        <end position="289"/>
    </location>
</feature>
<feature type="region of interest" description="Disordered" evidence="1">
    <location>
        <begin position="701"/>
        <end position="865"/>
    </location>
</feature>
<dbReference type="Proteomes" id="UP001054902">
    <property type="component" value="Unassembled WGS sequence"/>
</dbReference>
<reference evidence="2 3" key="1">
    <citation type="journal article" date="2021" name="Sci. Rep.">
        <title>The genome of the diatom Chaetoceros tenuissimus carries an ancient integrated fragment of an extant virus.</title>
        <authorList>
            <person name="Hongo Y."/>
            <person name="Kimura K."/>
            <person name="Takaki Y."/>
            <person name="Yoshida Y."/>
            <person name="Baba S."/>
            <person name="Kobayashi G."/>
            <person name="Nagasaki K."/>
            <person name="Hano T."/>
            <person name="Tomaru Y."/>
        </authorList>
    </citation>
    <scope>NUCLEOTIDE SEQUENCE [LARGE SCALE GENOMIC DNA]</scope>
    <source>
        <strain evidence="2 3">NIES-3715</strain>
    </source>
</reference>
<feature type="region of interest" description="Disordered" evidence="1">
    <location>
        <begin position="642"/>
        <end position="663"/>
    </location>
</feature>
<feature type="compositionally biased region" description="Basic residues" evidence="1">
    <location>
        <begin position="793"/>
        <end position="803"/>
    </location>
</feature>
<feature type="region of interest" description="Disordered" evidence="1">
    <location>
        <begin position="1"/>
        <end position="31"/>
    </location>
</feature>